<dbReference type="SMR" id="A0A1D6QJT2"/>
<dbReference type="InterPro" id="IPR008507">
    <property type="entry name" value="DUF789"/>
</dbReference>
<evidence type="ECO:0000313" key="2">
    <source>
        <dbReference type="EMBL" id="AQK58003.1"/>
    </source>
</evidence>
<dbReference type="IntAct" id="A0A1D6QJT2">
    <property type="interactions" value="2"/>
</dbReference>
<proteinExistence type="predicted"/>
<evidence type="ECO:0000256" key="1">
    <source>
        <dbReference type="SAM" id="MobiDB-lite"/>
    </source>
</evidence>
<feature type="compositionally biased region" description="Basic residues" evidence="1">
    <location>
        <begin position="185"/>
        <end position="202"/>
    </location>
</feature>
<dbReference type="ExpressionAtlas" id="A0A1D6QJT2">
    <property type="expression patterns" value="baseline and differential"/>
</dbReference>
<sequence>MPPELGMSSRTVAGAVVNRRPRRLFGRSSERKNPLNLQFVCTFFPLNFLSFTETMCANSALSNALLATFIQERQVARLEARQQQQRCVIVTVIPFNFCYDFKSLSLTESASEDPSSRPTSPEENPETSSSPSILFLHLNAQDVSHRRWQDNSSRLLEDKPTTSNSMSDSDFLVNSFTKPSDNARPSRRKSKKKSKKHRQRCRKPTDGSEAKFREGNGAASAADVGDCEDSTLSPKHVGDIRFEETSPSSSVKEASEEAPESDDDEYHCCSGGSVSSASYCDEMELSKSTTSCPALCGQCPSSNLQYLDNTQNSAPTGPSQETCYAGSKANCNHDTKSLFIFRNERGSDPCEATEFCSSSSGFDENWIEKFDYDSGICSPKSVGTYGGDQAAHLCSDTTGDNDFCLVISRKRARKEKKMSLWKSYGAHASTPALDRNKKYVGHSSMQMTNEFNSNDWSHRQNHVSRIHPQHGNALKSSTKNFMQRPSIGCRETQYGFPAKESKLGASLNHSTGPREKTCGKLTGGFDKTAQQLYLDRDLSNALNSSESIRCETRSISSSEPTTPKSLKGNYTSESGESTDITIGALPMQKRRLQDLVRTDDASETISGRSSPCSESSTTELIAGHSTDSSIEGNHGCQGLCNSRTHLAQMLRVVNDACKVQVGADVLLAAGYPISDLEKFICSATPVIGRAPCMISNTCSLDQVVSDSVCQHDISNVSLRRIWEWYEEPGCYGLEVKALSNLSSKTSSSSSSEFFAYFVPYLSAIQLFGLSRNNMHHSFGVQGRELLISSNTASSMSSHPVHAKAHTLLEESNACLPESSLVVEDPGELIFEYFETEQPSLRPPLFENEFVSNGTFHDQVTMRDFFFWYCIGSTDQDVYELWPKARELILCPYTLYIEKYMYLVEKPKYLVIWNGGSMWHAMIKELVSSANVSDHRVFGDTEKLQNAKLCELHPASWFCVAWYPVYRVPRGNFRAAFLTYHSLGKLVHKKCSMDTNDGHTQVVSPVVGLQSYNDKGEQWFQLRCPDLKQLPIEDSLKTSPAEVHKERLRTLKMGALAMARAVVPKGSGESVNHHPDYEFFLSRCA</sequence>
<dbReference type="FunCoup" id="A0A1D6QJT2">
    <property type="interactions" value="301"/>
</dbReference>
<accession>A0A1D6QJT2</accession>
<feature type="compositionally biased region" description="Basic and acidic residues" evidence="1">
    <location>
        <begin position="147"/>
        <end position="160"/>
    </location>
</feature>
<feature type="region of interest" description="Disordered" evidence="1">
    <location>
        <begin position="109"/>
        <end position="130"/>
    </location>
</feature>
<dbReference type="PANTHER" id="PTHR32010:SF19">
    <property type="entry name" value="OS04G0675000 PROTEIN"/>
    <property type="match status" value="1"/>
</dbReference>
<feature type="region of interest" description="Disordered" evidence="1">
    <location>
        <begin position="147"/>
        <end position="267"/>
    </location>
</feature>
<organism evidence="2">
    <name type="scientific">Zea mays</name>
    <name type="common">Maize</name>
    <dbReference type="NCBI Taxonomy" id="4577"/>
    <lineage>
        <taxon>Eukaryota</taxon>
        <taxon>Viridiplantae</taxon>
        <taxon>Streptophyta</taxon>
        <taxon>Embryophyta</taxon>
        <taxon>Tracheophyta</taxon>
        <taxon>Spermatophyta</taxon>
        <taxon>Magnoliopsida</taxon>
        <taxon>Liliopsida</taxon>
        <taxon>Poales</taxon>
        <taxon>Poaceae</taxon>
        <taxon>PACMAD clade</taxon>
        <taxon>Panicoideae</taxon>
        <taxon>Andropogonodae</taxon>
        <taxon>Andropogoneae</taxon>
        <taxon>Tripsacinae</taxon>
        <taxon>Zea</taxon>
    </lineage>
</organism>
<dbReference type="Pfam" id="PF05623">
    <property type="entry name" value="DUF789"/>
    <property type="match status" value="2"/>
</dbReference>
<reference evidence="2" key="1">
    <citation type="submission" date="2015-12" db="EMBL/GenBank/DDBJ databases">
        <title>Update maize B73 reference genome by single molecule sequencing technologies.</title>
        <authorList>
            <consortium name="Maize Genome Sequencing Project"/>
            <person name="Ware D."/>
        </authorList>
    </citation>
    <scope>NUCLEOTIDE SEQUENCE</scope>
    <source>
        <tissue evidence="2">Seedling</tissue>
    </source>
</reference>
<name>A0A1D6QJT2_MAIZE</name>
<dbReference type="InParanoid" id="A0A1D6QJT2"/>
<feature type="compositionally biased region" description="Basic and acidic residues" evidence="1">
    <location>
        <begin position="203"/>
        <end position="214"/>
    </location>
</feature>
<dbReference type="EMBL" id="CM000780">
    <property type="protein sequence ID" value="AQK58003.1"/>
    <property type="molecule type" value="Genomic_DNA"/>
</dbReference>
<gene>
    <name evidence="2" type="ORF">ZEAMMB73_Zm00001d052753</name>
</gene>
<dbReference type="AlphaFoldDB" id="A0A1D6QJT2"/>
<feature type="region of interest" description="Disordered" evidence="1">
    <location>
        <begin position="545"/>
        <end position="577"/>
    </location>
</feature>
<feature type="compositionally biased region" description="Acidic residues" evidence="1">
    <location>
        <begin position="256"/>
        <end position="265"/>
    </location>
</feature>
<dbReference type="PANTHER" id="PTHR32010">
    <property type="entry name" value="PHOTOSYSTEM II STABILITY/ASSEMBLY FACTOR HCF136, CHLOROPLASTIC"/>
    <property type="match status" value="1"/>
</dbReference>
<feature type="compositionally biased region" description="Polar residues" evidence="1">
    <location>
        <begin position="161"/>
        <end position="180"/>
    </location>
</feature>
<feature type="compositionally biased region" description="Low complexity" evidence="1">
    <location>
        <begin position="116"/>
        <end position="130"/>
    </location>
</feature>
<protein>
    <submittedName>
        <fullName evidence="2">Uncharacterized protein</fullName>
    </submittedName>
</protein>